<dbReference type="Proteomes" id="UP000467840">
    <property type="component" value="Chromosome 9"/>
</dbReference>
<dbReference type="AlphaFoldDB" id="A0A6A6M5V9"/>
<comment type="caution">
    <text evidence="1">The sequence shown here is derived from an EMBL/GenBank/DDBJ whole genome shotgun (WGS) entry which is preliminary data.</text>
</comment>
<protein>
    <submittedName>
        <fullName evidence="1">Uncharacterized protein</fullName>
    </submittedName>
</protein>
<dbReference type="EMBL" id="JAAGAX010000008">
    <property type="protein sequence ID" value="KAF2308217.1"/>
    <property type="molecule type" value="Genomic_DNA"/>
</dbReference>
<proteinExistence type="predicted"/>
<accession>A0A6A6M5V9</accession>
<organism evidence="1 2">
    <name type="scientific">Hevea brasiliensis</name>
    <name type="common">Para rubber tree</name>
    <name type="synonym">Siphonia brasiliensis</name>
    <dbReference type="NCBI Taxonomy" id="3981"/>
    <lineage>
        <taxon>Eukaryota</taxon>
        <taxon>Viridiplantae</taxon>
        <taxon>Streptophyta</taxon>
        <taxon>Embryophyta</taxon>
        <taxon>Tracheophyta</taxon>
        <taxon>Spermatophyta</taxon>
        <taxon>Magnoliopsida</taxon>
        <taxon>eudicotyledons</taxon>
        <taxon>Gunneridae</taxon>
        <taxon>Pentapetalae</taxon>
        <taxon>rosids</taxon>
        <taxon>fabids</taxon>
        <taxon>Malpighiales</taxon>
        <taxon>Euphorbiaceae</taxon>
        <taxon>Crotonoideae</taxon>
        <taxon>Micrandreae</taxon>
        <taxon>Hevea</taxon>
    </lineage>
</organism>
<keyword evidence="2" id="KW-1185">Reference proteome</keyword>
<evidence type="ECO:0000313" key="2">
    <source>
        <dbReference type="Proteomes" id="UP000467840"/>
    </source>
</evidence>
<gene>
    <name evidence="1" type="ORF">GH714_037059</name>
</gene>
<sequence>MSSISEVFEKENDKDIEDNNHGIEVYWGDQELGKTKESAVEKEIVLLDDKIHGYGDVKKSIQKEEQKFQILEDFIEQVLRMMLMVQMMRILRVLRMITLLKPPAVM</sequence>
<reference evidence="1 2" key="1">
    <citation type="journal article" date="2020" name="Mol. Plant">
        <title>The Chromosome-Based Rubber Tree Genome Provides New Insights into Spurge Genome Evolution and Rubber Biosynthesis.</title>
        <authorList>
            <person name="Liu J."/>
            <person name="Shi C."/>
            <person name="Shi C.C."/>
            <person name="Li W."/>
            <person name="Zhang Q.J."/>
            <person name="Zhang Y."/>
            <person name="Li K."/>
            <person name="Lu H.F."/>
            <person name="Shi C."/>
            <person name="Zhu S.T."/>
            <person name="Xiao Z.Y."/>
            <person name="Nan H."/>
            <person name="Yue Y."/>
            <person name="Zhu X.G."/>
            <person name="Wu Y."/>
            <person name="Hong X.N."/>
            <person name="Fan G.Y."/>
            <person name="Tong Y."/>
            <person name="Zhang D."/>
            <person name="Mao C.L."/>
            <person name="Liu Y.L."/>
            <person name="Hao S.J."/>
            <person name="Liu W.Q."/>
            <person name="Lv M.Q."/>
            <person name="Zhang H.B."/>
            <person name="Liu Y."/>
            <person name="Hu-Tang G.R."/>
            <person name="Wang J.P."/>
            <person name="Wang J.H."/>
            <person name="Sun Y.H."/>
            <person name="Ni S.B."/>
            <person name="Chen W.B."/>
            <person name="Zhang X.C."/>
            <person name="Jiao Y.N."/>
            <person name="Eichler E.E."/>
            <person name="Li G.H."/>
            <person name="Liu X."/>
            <person name="Gao L.Z."/>
        </authorList>
    </citation>
    <scope>NUCLEOTIDE SEQUENCE [LARGE SCALE GENOMIC DNA]</scope>
    <source>
        <strain evidence="2">cv. GT1</strain>
        <tissue evidence="1">Leaf</tissue>
    </source>
</reference>
<name>A0A6A6M5V9_HEVBR</name>
<evidence type="ECO:0000313" key="1">
    <source>
        <dbReference type="EMBL" id="KAF2308217.1"/>
    </source>
</evidence>